<feature type="compositionally biased region" description="Acidic residues" evidence="1">
    <location>
        <begin position="199"/>
        <end position="218"/>
    </location>
</feature>
<protein>
    <submittedName>
        <fullName evidence="2">Uncharacterized protein</fullName>
    </submittedName>
</protein>
<dbReference type="OrthoDB" id="10041151at2759"/>
<evidence type="ECO:0000256" key="1">
    <source>
        <dbReference type="SAM" id="MobiDB-lite"/>
    </source>
</evidence>
<evidence type="ECO:0000313" key="2">
    <source>
        <dbReference type="EMBL" id="ENN80317.1"/>
    </source>
</evidence>
<accession>N6UNL0</accession>
<feature type="region of interest" description="Disordered" evidence="1">
    <location>
        <begin position="292"/>
        <end position="345"/>
    </location>
</feature>
<feature type="compositionally biased region" description="Polar residues" evidence="1">
    <location>
        <begin position="220"/>
        <end position="229"/>
    </location>
</feature>
<proteinExistence type="predicted"/>
<feature type="compositionally biased region" description="Polar residues" evidence="1">
    <location>
        <begin position="335"/>
        <end position="345"/>
    </location>
</feature>
<feature type="region of interest" description="Disordered" evidence="1">
    <location>
        <begin position="194"/>
        <end position="229"/>
    </location>
</feature>
<gene>
    <name evidence="2" type="ORF">YQE_03310</name>
</gene>
<sequence>MHTTSNIIVQLIPIYMINVFIICTDDECSVESIDIVMSDTIDVADVNGIDVVDGAIPVGADTSQFTQSNKKAPNLATYYFKHEDTDSDMDRIENFTLSKTDGQTSTLDDTSEEEWTFTKTEHADVPTDTVCLNGNNKMEEIDDQIVPKAKLISEDELRMLVQKAEELVSPEKCRKTERSNSLKMSRVTKWLSMEKPDDSCDASAEEDEKESQTSEEFDASTMTLKNSQNTSYPELSHTWCGSCSSQLNTSTPNSAGINFLSISESALHKISLTPKTLNRFTALSANSFNVNGNNSTSSTVEEISPLVTEKSSPMRRKKTKLKKKALKSSHEQHSTSDPSTVNHSYYTGCEASTTSGAESEDDSRKSNYCVYLFQENYLSEPYSESHDSDAARKLLNFGEDYRNFIDSQSDWSALSDMSPKFKRKILSHEQAAEESNSDEESLKQLINDSRDQLKYAQNVFDHVKDGISNVTNEVEELMSNCDRHIALLSHITDSSDEYKMSAGDKAVTT</sequence>
<feature type="compositionally biased region" description="Basic residues" evidence="1">
    <location>
        <begin position="313"/>
        <end position="327"/>
    </location>
</feature>
<organism evidence="2">
    <name type="scientific">Dendroctonus ponderosae</name>
    <name type="common">Mountain pine beetle</name>
    <dbReference type="NCBI Taxonomy" id="77166"/>
    <lineage>
        <taxon>Eukaryota</taxon>
        <taxon>Metazoa</taxon>
        <taxon>Ecdysozoa</taxon>
        <taxon>Arthropoda</taxon>
        <taxon>Hexapoda</taxon>
        <taxon>Insecta</taxon>
        <taxon>Pterygota</taxon>
        <taxon>Neoptera</taxon>
        <taxon>Endopterygota</taxon>
        <taxon>Coleoptera</taxon>
        <taxon>Polyphaga</taxon>
        <taxon>Cucujiformia</taxon>
        <taxon>Curculionidae</taxon>
        <taxon>Scolytinae</taxon>
        <taxon>Dendroctonus</taxon>
    </lineage>
</organism>
<name>N6UNL0_DENPD</name>
<reference evidence="2" key="1">
    <citation type="journal article" date="2013" name="Genome Biol.">
        <title>Draft genome of the mountain pine beetle, Dendroctonus ponderosae Hopkins, a major forest pest.</title>
        <authorList>
            <person name="Keeling C.I."/>
            <person name="Yuen M.M."/>
            <person name="Liao N.Y."/>
            <person name="Docking T.R."/>
            <person name="Chan S.K."/>
            <person name="Taylor G.A."/>
            <person name="Palmquist D.L."/>
            <person name="Jackman S.D."/>
            <person name="Nguyen A."/>
            <person name="Li M."/>
            <person name="Henderson H."/>
            <person name="Janes J.K."/>
            <person name="Zhao Y."/>
            <person name="Pandoh P."/>
            <person name="Moore R."/>
            <person name="Sperling F.A."/>
            <person name="Huber D.P."/>
            <person name="Birol I."/>
            <person name="Jones S.J."/>
            <person name="Bohlmann J."/>
        </authorList>
    </citation>
    <scope>NUCLEOTIDE SEQUENCE</scope>
</reference>
<dbReference type="HOGENOM" id="CLU_535949_0_0_1"/>
<dbReference type="AlphaFoldDB" id="N6UNL0"/>
<feature type="non-terminal residue" evidence="2">
    <location>
        <position position="1"/>
    </location>
</feature>
<feature type="non-terminal residue" evidence="2">
    <location>
        <position position="509"/>
    </location>
</feature>
<dbReference type="EMBL" id="KB740562">
    <property type="protein sequence ID" value="ENN80317.1"/>
    <property type="molecule type" value="Genomic_DNA"/>
</dbReference>